<dbReference type="STRING" id="361041.VW35_07775"/>
<organism evidence="8 9">
    <name type="scientific">Devosia soli</name>
    <dbReference type="NCBI Taxonomy" id="361041"/>
    <lineage>
        <taxon>Bacteria</taxon>
        <taxon>Pseudomonadati</taxon>
        <taxon>Pseudomonadota</taxon>
        <taxon>Alphaproteobacteria</taxon>
        <taxon>Hyphomicrobiales</taxon>
        <taxon>Devosiaceae</taxon>
        <taxon>Devosia</taxon>
    </lineage>
</organism>
<gene>
    <name evidence="8" type="ORF">VW35_07775</name>
</gene>
<dbReference type="PROSITE" id="PS00622">
    <property type="entry name" value="HTH_LUXR_1"/>
    <property type="match status" value="1"/>
</dbReference>
<evidence type="ECO:0000256" key="5">
    <source>
        <dbReference type="ARBA" id="ARBA00022777"/>
    </source>
</evidence>
<dbReference type="CDD" id="cd06170">
    <property type="entry name" value="LuxR_C_like"/>
    <property type="match status" value="1"/>
</dbReference>
<protein>
    <recommendedName>
        <fullName evidence="2">histidine kinase</fullName>
        <ecNumber evidence="2">2.7.13.3</ecNumber>
    </recommendedName>
</protein>
<dbReference type="GO" id="GO:0006355">
    <property type="term" value="P:regulation of DNA-templated transcription"/>
    <property type="evidence" value="ECO:0007669"/>
    <property type="project" value="InterPro"/>
</dbReference>
<dbReference type="SUPFAM" id="SSF46894">
    <property type="entry name" value="C-terminal effector domain of the bipartite response regulators"/>
    <property type="match status" value="1"/>
</dbReference>
<dbReference type="PANTHER" id="PTHR43304">
    <property type="entry name" value="PHYTOCHROME-LIKE PROTEIN CPH1"/>
    <property type="match status" value="1"/>
</dbReference>
<evidence type="ECO:0000313" key="9">
    <source>
        <dbReference type="Proteomes" id="UP000033514"/>
    </source>
</evidence>
<dbReference type="InterPro" id="IPR000792">
    <property type="entry name" value="Tscrpt_reg_LuxR_C"/>
</dbReference>
<feature type="domain" description="PAS" evidence="7">
    <location>
        <begin position="9"/>
        <end position="79"/>
    </location>
</feature>
<dbReference type="InterPro" id="IPR035965">
    <property type="entry name" value="PAS-like_dom_sf"/>
</dbReference>
<dbReference type="SMART" id="SM00091">
    <property type="entry name" value="PAS"/>
    <property type="match status" value="1"/>
</dbReference>
<dbReference type="GO" id="GO:0003677">
    <property type="term" value="F:DNA binding"/>
    <property type="evidence" value="ECO:0007669"/>
    <property type="project" value="InterPro"/>
</dbReference>
<evidence type="ECO:0000259" key="7">
    <source>
        <dbReference type="PROSITE" id="PS50112"/>
    </source>
</evidence>
<dbReference type="PROSITE" id="PS50043">
    <property type="entry name" value="HTH_LUXR_2"/>
    <property type="match status" value="1"/>
</dbReference>
<dbReference type="Gene3D" id="1.10.10.10">
    <property type="entry name" value="Winged helix-like DNA-binding domain superfamily/Winged helix DNA-binding domain"/>
    <property type="match status" value="1"/>
</dbReference>
<dbReference type="NCBIfam" id="TIGR00229">
    <property type="entry name" value="sensory_box"/>
    <property type="match status" value="1"/>
</dbReference>
<evidence type="ECO:0000256" key="4">
    <source>
        <dbReference type="ARBA" id="ARBA00022679"/>
    </source>
</evidence>
<dbReference type="SMART" id="SM00421">
    <property type="entry name" value="HTH_LUXR"/>
    <property type="match status" value="1"/>
</dbReference>
<evidence type="ECO:0000256" key="1">
    <source>
        <dbReference type="ARBA" id="ARBA00000085"/>
    </source>
</evidence>
<dbReference type="CDD" id="cd00130">
    <property type="entry name" value="PAS"/>
    <property type="match status" value="1"/>
</dbReference>
<evidence type="ECO:0000313" key="8">
    <source>
        <dbReference type="EMBL" id="KKB80294.1"/>
    </source>
</evidence>
<dbReference type="PATRIC" id="fig|361041.3.peg.893"/>
<reference evidence="8 9" key="1">
    <citation type="submission" date="2015-03" db="EMBL/GenBank/DDBJ databases">
        <authorList>
            <person name="Hassan Y.I."/>
            <person name="Lepp D."/>
            <person name="Zhou T."/>
        </authorList>
    </citation>
    <scope>NUCLEOTIDE SEQUENCE [LARGE SCALE GENOMIC DNA]</scope>
    <source>
        <strain evidence="8 9">GH2-10</strain>
    </source>
</reference>
<dbReference type="GO" id="GO:0004673">
    <property type="term" value="F:protein histidine kinase activity"/>
    <property type="evidence" value="ECO:0007669"/>
    <property type="project" value="UniProtKB-EC"/>
</dbReference>
<dbReference type="InterPro" id="IPR013655">
    <property type="entry name" value="PAS_fold_3"/>
</dbReference>
<evidence type="ECO:0000256" key="3">
    <source>
        <dbReference type="ARBA" id="ARBA00022553"/>
    </source>
</evidence>
<dbReference type="FunFam" id="3.30.450.20:FF:000099">
    <property type="entry name" value="Sensory box sensor histidine kinase"/>
    <property type="match status" value="1"/>
</dbReference>
<sequence>MSDVDWTNDRRVVREIAEHAPFMIWLTDHRGRCFYLNPAWVEFTGQPEEEGLGEGWTEMLHPDDRKDVYDAFFHAWTHKRPYQVEYRLRVAGNGYRWVASSARPLFNEDGGCDGYVGTVYATAVRDTHHTEAIRLSPREIEVLQLAAIGKTSDEIAIILAISSRTVEAHINSAMIKTNSVNKVQTVVSAIKTGQIIV</sequence>
<dbReference type="Pfam" id="PF08447">
    <property type="entry name" value="PAS_3"/>
    <property type="match status" value="1"/>
</dbReference>
<dbReference type="Proteomes" id="UP000033514">
    <property type="component" value="Unassembled WGS sequence"/>
</dbReference>
<dbReference type="AlphaFoldDB" id="A0A0F5LDN1"/>
<keyword evidence="9" id="KW-1185">Reference proteome</keyword>
<dbReference type="SUPFAM" id="SSF55785">
    <property type="entry name" value="PYP-like sensor domain (PAS domain)"/>
    <property type="match status" value="1"/>
</dbReference>
<accession>A0A0F5LDN1</accession>
<dbReference type="PANTHER" id="PTHR43304:SF1">
    <property type="entry name" value="PAC DOMAIN-CONTAINING PROTEIN"/>
    <property type="match status" value="1"/>
</dbReference>
<keyword evidence="3" id="KW-0597">Phosphoprotein</keyword>
<dbReference type="InterPro" id="IPR036388">
    <property type="entry name" value="WH-like_DNA-bd_sf"/>
</dbReference>
<keyword evidence="5" id="KW-0418">Kinase</keyword>
<comment type="caution">
    <text evidence="8">The sequence shown here is derived from an EMBL/GenBank/DDBJ whole genome shotgun (WGS) entry which is preliminary data.</text>
</comment>
<name>A0A0F5LDN1_9HYPH</name>
<comment type="catalytic activity">
    <reaction evidence="1">
        <text>ATP + protein L-histidine = ADP + protein N-phospho-L-histidine.</text>
        <dbReference type="EC" id="2.7.13.3"/>
    </reaction>
</comment>
<keyword evidence="4" id="KW-0808">Transferase</keyword>
<dbReference type="Gene3D" id="3.30.450.20">
    <property type="entry name" value="PAS domain"/>
    <property type="match status" value="1"/>
</dbReference>
<dbReference type="PROSITE" id="PS50112">
    <property type="entry name" value="PAS"/>
    <property type="match status" value="1"/>
</dbReference>
<dbReference type="InterPro" id="IPR000014">
    <property type="entry name" value="PAS"/>
</dbReference>
<dbReference type="RefSeq" id="WP_046142355.1">
    <property type="nucleotide sequence ID" value="NZ_LAJG01000014.1"/>
</dbReference>
<dbReference type="InterPro" id="IPR052162">
    <property type="entry name" value="Sensor_kinase/Photoreceptor"/>
</dbReference>
<dbReference type="Pfam" id="PF00196">
    <property type="entry name" value="GerE"/>
    <property type="match status" value="1"/>
</dbReference>
<dbReference type="InterPro" id="IPR016032">
    <property type="entry name" value="Sig_transdc_resp-reg_C-effctor"/>
</dbReference>
<dbReference type="EC" id="2.7.13.3" evidence="2"/>
<evidence type="ECO:0000259" key="6">
    <source>
        <dbReference type="PROSITE" id="PS50043"/>
    </source>
</evidence>
<evidence type="ECO:0000256" key="2">
    <source>
        <dbReference type="ARBA" id="ARBA00012438"/>
    </source>
</evidence>
<dbReference type="PRINTS" id="PR00038">
    <property type="entry name" value="HTHLUXR"/>
</dbReference>
<proteinExistence type="predicted"/>
<feature type="domain" description="HTH luxR-type" evidence="6">
    <location>
        <begin position="128"/>
        <end position="193"/>
    </location>
</feature>
<dbReference type="EMBL" id="LAJG01000014">
    <property type="protein sequence ID" value="KKB80294.1"/>
    <property type="molecule type" value="Genomic_DNA"/>
</dbReference>